<name>A0ABQ9Z1R4_9CRUS</name>
<keyword evidence="3" id="KW-1185">Reference proteome</keyword>
<protein>
    <submittedName>
        <fullName evidence="2">Uncharacterized protein</fullName>
    </submittedName>
</protein>
<evidence type="ECO:0000313" key="3">
    <source>
        <dbReference type="Proteomes" id="UP001234178"/>
    </source>
</evidence>
<sequence length="103" mass="11278">MDLVVATPRLLRPSPDLLTSPLGESSTGPRQLHPYDRLEALKLRLTESGVSEDASALILSATRKIPTLHTRRPEIFGDIVKKGATQQLMSPFCSLFYACCKPG</sequence>
<proteinExistence type="predicted"/>
<evidence type="ECO:0000313" key="2">
    <source>
        <dbReference type="EMBL" id="KAK4006839.1"/>
    </source>
</evidence>
<organism evidence="2 3">
    <name type="scientific">Daphnia magna</name>
    <dbReference type="NCBI Taxonomy" id="35525"/>
    <lineage>
        <taxon>Eukaryota</taxon>
        <taxon>Metazoa</taxon>
        <taxon>Ecdysozoa</taxon>
        <taxon>Arthropoda</taxon>
        <taxon>Crustacea</taxon>
        <taxon>Branchiopoda</taxon>
        <taxon>Diplostraca</taxon>
        <taxon>Cladocera</taxon>
        <taxon>Anomopoda</taxon>
        <taxon>Daphniidae</taxon>
        <taxon>Daphnia</taxon>
    </lineage>
</organism>
<dbReference type="Proteomes" id="UP001234178">
    <property type="component" value="Unassembled WGS sequence"/>
</dbReference>
<comment type="caution">
    <text evidence="2">The sequence shown here is derived from an EMBL/GenBank/DDBJ whole genome shotgun (WGS) entry which is preliminary data.</text>
</comment>
<feature type="region of interest" description="Disordered" evidence="1">
    <location>
        <begin position="14"/>
        <end position="33"/>
    </location>
</feature>
<accession>A0ABQ9Z1R4</accession>
<evidence type="ECO:0000256" key="1">
    <source>
        <dbReference type="SAM" id="MobiDB-lite"/>
    </source>
</evidence>
<gene>
    <name evidence="2" type="ORF">OUZ56_011996</name>
</gene>
<dbReference type="EMBL" id="JAOYFB010000002">
    <property type="protein sequence ID" value="KAK4006839.1"/>
    <property type="molecule type" value="Genomic_DNA"/>
</dbReference>
<reference evidence="2 3" key="1">
    <citation type="journal article" date="2023" name="Nucleic Acids Res.">
        <title>The hologenome of Daphnia magna reveals possible DNA methylation and microbiome-mediated evolution of the host genome.</title>
        <authorList>
            <person name="Chaturvedi A."/>
            <person name="Li X."/>
            <person name="Dhandapani V."/>
            <person name="Marshall H."/>
            <person name="Kissane S."/>
            <person name="Cuenca-Cambronero M."/>
            <person name="Asole G."/>
            <person name="Calvet F."/>
            <person name="Ruiz-Romero M."/>
            <person name="Marangio P."/>
            <person name="Guigo R."/>
            <person name="Rago D."/>
            <person name="Mirbahai L."/>
            <person name="Eastwood N."/>
            <person name="Colbourne J.K."/>
            <person name="Zhou J."/>
            <person name="Mallon E."/>
            <person name="Orsini L."/>
        </authorList>
    </citation>
    <scope>NUCLEOTIDE SEQUENCE [LARGE SCALE GENOMIC DNA]</scope>
    <source>
        <strain evidence="2">LRV0_1</strain>
    </source>
</reference>